<gene>
    <name evidence="5" type="primary">rpl31e</name>
    <name evidence="6" type="ORF">ENV14_02640</name>
</gene>
<dbReference type="SMART" id="SM01380">
    <property type="entry name" value="Ribosomal_L31e"/>
    <property type="match status" value="1"/>
</dbReference>
<evidence type="ECO:0000313" key="6">
    <source>
        <dbReference type="EMBL" id="HGI87282.1"/>
    </source>
</evidence>
<reference evidence="6" key="1">
    <citation type="journal article" date="2020" name="mSystems">
        <title>Genome- and Community-Level Interaction Insights into Carbon Utilization and Element Cycling Functions of Hydrothermarchaeota in Hydrothermal Sediment.</title>
        <authorList>
            <person name="Zhou Z."/>
            <person name="Liu Y."/>
            <person name="Xu W."/>
            <person name="Pan J."/>
            <person name="Luo Z.H."/>
            <person name="Li M."/>
        </authorList>
    </citation>
    <scope>NUCLEOTIDE SEQUENCE [LARGE SCALE GENOMIC DNA]</scope>
    <source>
        <strain evidence="6">SpSt-732</strain>
    </source>
</reference>
<comment type="caution">
    <text evidence="6">The sequence shown here is derived from an EMBL/GenBank/DDBJ whole genome shotgun (WGS) entry which is preliminary data.</text>
</comment>
<dbReference type="GO" id="GO:0006412">
    <property type="term" value="P:translation"/>
    <property type="evidence" value="ECO:0007669"/>
    <property type="project" value="UniProtKB-UniRule"/>
</dbReference>
<dbReference type="Pfam" id="PF01198">
    <property type="entry name" value="Ribosomal_L31e"/>
    <property type="match status" value="1"/>
</dbReference>
<evidence type="ECO:0000256" key="2">
    <source>
        <dbReference type="ARBA" id="ARBA00022980"/>
    </source>
</evidence>
<dbReference type="AlphaFoldDB" id="A0A7C4FAQ1"/>
<evidence type="ECO:0000256" key="3">
    <source>
        <dbReference type="ARBA" id="ARBA00023274"/>
    </source>
</evidence>
<proteinExistence type="inferred from homology"/>
<comment type="similarity">
    <text evidence="1 5">Belongs to the eukaryotic ribosomal protein eL31 family.</text>
</comment>
<evidence type="ECO:0000256" key="1">
    <source>
        <dbReference type="ARBA" id="ARBA00010808"/>
    </source>
</evidence>
<organism evidence="6">
    <name type="scientific">Ignisphaera aggregans</name>
    <dbReference type="NCBI Taxonomy" id="334771"/>
    <lineage>
        <taxon>Archaea</taxon>
        <taxon>Thermoproteota</taxon>
        <taxon>Thermoprotei</taxon>
        <taxon>Desulfurococcales</taxon>
        <taxon>Desulfurococcaceae</taxon>
        <taxon>Ignisphaera</taxon>
    </lineage>
</organism>
<evidence type="ECO:0000256" key="5">
    <source>
        <dbReference type="HAMAP-Rule" id="MF_00410"/>
    </source>
</evidence>
<dbReference type="HAMAP" id="MF_00410">
    <property type="entry name" value="Ribosomal_eL31"/>
    <property type="match status" value="1"/>
</dbReference>
<protein>
    <recommendedName>
        <fullName evidence="4 5">Large ribosomal subunit protein eL31</fullName>
    </recommendedName>
</protein>
<accession>A0A7C4FAQ1</accession>
<keyword evidence="3 5" id="KW-0687">Ribonucleoprotein</keyword>
<sequence>MCRGDKAVPQEKSEGILVIPLRHVYRAGSRRDRGKRAVYYIRKVLVRHLGGKVLLDPTISNYVYSRKIEKPPRRVTVRFTKVDSGVYKATLAVEVKR</sequence>
<evidence type="ECO:0000256" key="4">
    <source>
        <dbReference type="ARBA" id="ARBA00035230"/>
    </source>
</evidence>
<dbReference type="InterPro" id="IPR000054">
    <property type="entry name" value="Ribosomal_eL31"/>
</dbReference>
<dbReference type="InterPro" id="IPR023621">
    <property type="entry name" value="Ribosomal_eL31_dom_sf"/>
</dbReference>
<dbReference type="EMBL" id="DTFF01000022">
    <property type="protein sequence ID" value="HGI87282.1"/>
    <property type="molecule type" value="Genomic_DNA"/>
</dbReference>
<dbReference type="GO" id="GO:0005840">
    <property type="term" value="C:ribosome"/>
    <property type="evidence" value="ECO:0007669"/>
    <property type="project" value="UniProtKB-KW"/>
</dbReference>
<dbReference type="GO" id="GO:1990904">
    <property type="term" value="C:ribonucleoprotein complex"/>
    <property type="evidence" value="ECO:0007669"/>
    <property type="project" value="UniProtKB-KW"/>
</dbReference>
<dbReference type="SUPFAM" id="SSF54575">
    <property type="entry name" value="Ribosomal protein L31e"/>
    <property type="match status" value="1"/>
</dbReference>
<keyword evidence="2 5" id="KW-0689">Ribosomal protein</keyword>
<name>A0A7C4FAQ1_9CREN</name>
<dbReference type="GO" id="GO:0003735">
    <property type="term" value="F:structural constituent of ribosome"/>
    <property type="evidence" value="ECO:0007669"/>
    <property type="project" value="InterPro"/>
</dbReference>
<dbReference type="Gene3D" id="3.10.440.10">
    <property type="match status" value="1"/>
</dbReference>